<dbReference type="NCBIfam" id="NF001454">
    <property type="entry name" value="PRK00315.1"/>
    <property type="match status" value="1"/>
</dbReference>
<dbReference type="EMBL" id="ABWP01000060">
    <property type="protein sequence ID" value="EEA84866.1"/>
    <property type="molecule type" value="Genomic_DNA"/>
</dbReference>
<evidence type="ECO:0000256" key="4">
    <source>
        <dbReference type="ARBA" id="ARBA00022692"/>
    </source>
</evidence>
<evidence type="ECO:0000256" key="10">
    <source>
        <dbReference type="ARBA" id="ARBA00023136"/>
    </source>
</evidence>
<keyword evidence="3 11" id="KW-0633">Potassium transport</keyword>
<dbReference type="PIRSF" id="PIRSF001296">
    <property type="entry name" value="K_ATPase_KdpC"/>
    <property type="match status" value="1"/>
</dbReference>
<evidence type="ECO:0000256" key="6">
    <source>
        <dbReference type="ARBA" id="ARBA00022840"/>
    </source>
</evidence>
<accession>B6G038</accession>
<dbReference type="Pfam" id="PF02669">
    <property type="entry name" value="KdpC"/>
    <property type="match status" value="1"/>
</dbReference>
<dbReference type="Proteomes" id="UP000003178">
    <property type="component" value="Unassembled WGS sequence"/>
</dbReference>
<dbReference type="eggNOG" id="COG2156">
    <property type="taxonomic scope" value="Bacteria"/>
</dbReference>
<keyword evidence="1 11" id="KW-0813">Transport</keyword>
<keyword evidence="10 11" id="KW-0472">Membrane</keyword>
<protein>
    <recommendedName>
        <fullName evidence="11">Potassium-transporting ATPase KdpC subunit</fullName>
    </recommendedName>
    <alternativeName>
        <fullName evidence="11">ATP phosphohydrolase [potassium-transporting] C chain</fullName>
    </alternativeName>
    <alternativeName>
        <fullName evidence="11">Potassium-binding and translocating subunit C</fullName>
    </alternativeName>
    <alternativeName>
        <fullName evidence="11">Potassium-translocating ATPase C chain</fullName>
    </alternativeName>
</protein>
<reference evidence="13 14" key="2">
    <citation type="submission" date="2008-10" db="EMBL/GenBank/DDBJ databases">
        <title>Draft genome sequence of Clostridium hiranonis (DSM 13275).</title>
        <authorList>
            <person name="Sudarsanam P."/>
            <person name="Ley R."/>
            <person name="Guruge J."/>
            <person name="Turnbaugh P.J."/>
            <person name="Mahowald M."/>
            <person name="Liep D."/>
            <person name="Gordon J."/>
        </authorList>
    </citation>
    <scope>NUCLEOTIDE SEQUENCE [LARGE SCALE GENOMIC DNA]</scope>
    <source>
        <strain evidence="13 14">DSM 13275</strain>
    </source>
</reference>
<dbReference type="PANTHER" id="PTHR30042">
    <property type="entry name" value="POTASSIUM-TRANSPORTING ATPASE C CHAIN"/>
    <property type="match status" value="1"/>
</dbReference>
<reference evidence="13 14" key="1">
    <citation type="submission" date="2008-09" db="EMBL/GenBank/DDBJ databases">
        <authorList>
            <person name="Fulton L."/>
            <person name="Clifton S."/>
            <person name="Fulton B."/>
            <person name="Xu J."/>
            <person name="Minx P."/>
            <person name="Pepin K.H."/>
            <person name="Johnson M."/>
            <person name="Thiruvilangam P."/>
            <person name="Bhonagiri V."/>
            <person name="Nash W.E."/>
            <person name="Mardis E.R."/>
            <person name="Wilson R.K."/>
        </authorList>
    </citation>
    <scope>NUCLEOTIDE SEQUENCE [LARGE SCALE GENOMIC DNA]</scope>
    <source>
        <strain evidence="13 14">DSM 13275</strain>
    </source>
</reference>
<keyword evidence="6 11" id="KW-0067">ATP-binding</keyword>
<evidence type="ECO:0000256" key="12">
    <source>
        <dbReference type="SAM" id="MobiDB-lite"/>
    </source>
</evidence>
<evidence type="ECO:0000256" key="3">
    <source>
        <dbReference type="ARBA" id="ARBA00022538"/>
    </source>
</evidence>
<evidence type="ECO:0000256" key="7">
    <source>
        <dbReference type="ARBA" id="ARBA00022958"/>
    </source>
</evidence>
<dbReference type="AlphaFoldDB" id="B6G038"/>
<keyword evidence="4 11" id="KW-0812">Transmembrane</keyword>
<keyword evidence="14" id="KW-1185">Reference proteome</keyword>
<evidence type="ECO:0000256" key="2">
    <source>
        <dbReference type="ARBA" id="ARBA00022475"/>
    </source>
</evidence>
<dbReference type="GO" id="GO:0016787">
    <property type="term" value="F:hydrolase activity"/>
    <property type="evidence" value="ECO:0007669"/>
    <property type="project" value="UniProtKB-KW"/>
</dbReference>
<gene>
    <name evidence="11 13" type="primary">kdpC</name>
    <name evidence="13" type="ORF">CLOHIR_01494</name>
</gene>
<organism evidence="13 14">
    <name type="scientific">Peptacetobacter hiranonis (strain DSM 13275 / JCM 10541 / KCTC 15199 / TO-931)</name>
    <name type="common">Clostridium hiranonis</name>
    <dbReference type="NCBI Taxonomy" id="500633"/>
    <lineage>
        <taxon>Bacteria</taxon>
        <taxon>Bacillati</taxon>
        <taxon>Bacillota</taxon>
        <taxon>Clostridia</taxon>
        <taxon>Peptostreptococcales</taxon>
        <taxon>Peptostreptococcaceae</taxon>
        <taxon>Peptacetobacter</taxon>
    </lineage>
</organism>
<keyword evidence="5 11" id="KW-0547">Nucleotide-binding</keyword>
<keyword evidence="13" id="KW-0378">Hydrolase</keyword>
<comment type="subcellular location">
    <subcellularLocation>
        <location evidence="11">Cell membrane</location>
        <topology evidence="11">Single-pass membrane protein</topology>
    </subcellularLocation>
</comment>
<dbReference type="PANTHER" id="PTHR30042:SF2">
    <property type="entry name" value="POTASSIUM-TRANSPORTING ATPASE KDPC SUBUNIT"/>
    <property type="match status" value="1"/>
</dbReference>
<evidence type="ECO:0000313" key="13">
    <source>
        <dbReference type="EMBL" id="EEA84866.1"/>
    </source>
</evidence>
<comment type="caution">
    <text evidence="13">The sequence shown here is derived from an EMBL/GenBank/DDBJ whole genome shotgun (WGS) entry which is preliminary data.</text>
</comment>
<dbReference type="InterPro" id="IPR003820">
    <property type="entry name" value="KdpC"/>
</dbReference>
<evidence type="ECO:0000313" key="14">
    <source>
        <dbReference type="Proteomes" id="UP000003178"/>
    </source>
</evidence>
<dbReference type="GO" id="GO:0008556">
    <property type="term" value="F:P-type potassium transmembrane transporter activity"/>
    <property type="evidence" value="ECO:0007669"/>
    <property type="project" value="InterPro"/>
</dbReference>
<keyword evidence="8 11" id="KW-1133">Transmembrane helix</keyword>
<comment type="similarity">
    <text evidence="11">Belongs to the KdpC family.</text>
</comment>
<evidence type="ECO:0000256" key="11">
    <source>
        <dbReference type="HAMAP-Rule" id="MF_00276"/>
    </source>
</evidence>
<dbReference type="HOGENOM" id="CLU_077094_1_0_9"/>
<comment type="function">
    <text evidence="11">Part of the high-affinity ATP-driven potassium transport (or Kdp) system, which catalyzes the hydrolysis of ATP coupled with the electrogenic transport of potassium into the cytoplasm. This subunit acts as a catalytic chaperone that increases the ATP-binding affinity of the ATP-hydrolyzing subunit KdpB by the formation of a transient KdpB/KdpC/ATP ternary complex.</text>
</comment>
<dbReference type="GO" id="GO:0005524">
    <property type="term" value="F:ATP binding"/>
    <property type="evidence" value="ECO:0007669"/>
    <property type="project" value="UniProtKB-UniRule"/>
</dbReference>
<evidence type="ECO:0000256" key="8">
    <source>
        <dbReference type="ARBA" id="ARBA00022989"/>
    </source>
</evidence>
<proteinExistence type="inferred from homology"/>
<feature type="compositionally biased region" description="Polar residues" evidence="12">
    <location>
        <begin position="93"/>
        <end position="103"/>
    </location>
</feature>
<dbReference type="OrthoDB" id="9809491at2"/>
<evidence type="ECO:0000256" key="1">
    <source>
        <dbReference type="ARBA" id="ARBA00022448"/>
    </source>
</evidence>
<keyword evidence="7 11" id="KW-0630">Potassium</keyword>
<dbReference type="HAMAP" id="MF_00276">
    <property type="entry name" value="KdpC"/>
    <property type="match status" value="1"/>
</dbReference>
<dbReference type="NCBIfam" id="TIGR00681">
    <property type="entry name" value="kdpC"/>
    <property type="match status" value="1"/>
</dbReference>
<sequence>MKGLKNILKNAISLSLVLILVCGIAYPMALTATGQVLFKDKAEGSFIEVDGEKVGSKNIGQQFTEPYFFKGRVSSVNYNTYTEKDKEDGTYEGPSSGSFNYAPSNPELKKRVEASIDEFLKNNPEVNREDIPADLMTASGSGLDPNISVKSAEIQIPAISKASGISEEKLNKMIKENTDSKFLGIFGEERVNVLELNIDVYKSMNKNK</sequence>
<name>B6G038_PEPHT</name>
<feature type="region of interest" description="Disordered" evidence="12">
    <location>
        <begin position="84"/>
        <end position="104"/>
    </location>
</feature>
<dbReference type="GO" id="GO:0005886">
    <property type="term" value="C:plasma membrane"/>
    <property type="evidence" value="ECO:0007669"/>
    <property type="project" value="UniProtKB-SubCell"/>
</dbReference>
<evidence type="ECO:0000256" key="5">
    <source>
        <dbReference type="ARBA" id="ARBA00022741"/>
    </source>
</evidence>
<keyword evidence="2 11" id="KW-1003">Cell membrane</keyword>
<dbReference type="RefSeq" id="WP_006440413.1">
    <property type="nucleotide sequence ID" value="NZ_DS995356.1"/>
</dbReference>
<comment type="subunit">
    <text evidence="11">The system is composed of three essential subunits: KdpA, KdpB and KdpC.</text>
</comment>
<evidence type="ECO:0000256" key="9">
    <source>
        <dbReference type="ARBA" id="ARBA00023065"/>
    </source>
</evidence>
<dbReference type="STRING" id="500633.CLOHIR_01494"/>
<keyword evidence="9 11" id="KW-0406">Ion transport</keyword>